<feature type="transmembrane region" description="Helical" evidence="2">
    <location>
        <begin position="34"/>
        <end position="53"/>
    </location>
</feature>
<gene>
    <name evidence="3" type="ORF">CALVIDRAFT_518241</name>
</gene>
<dbReference type="OrthoDB" id="3357304at2759"/>
<feature type="transmembrane region" description="Helical" evidence="2">
    <location>
        <begin position="219"/>
        <end position="241"/>
    </location>
</feature>
<keyword evidence="2" id="KW-0472">Membrane</keyword>
<feature type="transmembrane region" description="Helical" evidence="2">
    <location>
        <begin position="119"/>
        <end position="140"/>
    </location>
</feature>
<feature type="region of interest" description="Disordered" evidence="1">
    <location>
        <begin position="325"/>
        <end position="356"/>
    </location>
</feature>
<proteinExistence type="predicted"/>
<feature type="compositionally biased region" description="Basic residues" evidence="1">
    <location>
        <begin position="496"/>
        <end position="506"/>
    </location>
</feature>
<evidence type="ECO:0000313" key="4">
    <source>
        <dbReference type="Proteomes" id="UP000076738"/>
    </source>
</evidence>
<feature type="region of interest" description="Disordered" evidence="1">
    <location>
        <begin position="444"/>
        <end position="506"/>
    </location>
</feature>
<dbReference type="AlphaFoldDB" id="A0A167JU69"/>
<dbReference type="Proteomes" id="UP000076738">
    <property type="component" value="Unassembled WGS sequence"/>
</dbReference>
<evidence type="ECO:0000256" key="2">
    <source>
        <dbReference type="SAM" id="Phobius"/>
    </source>
</evidence>
<keyword evidence="2" id="KW-1133">Transmembrane helix</keyword>
<feature type="transmembrane region" description="Helical" evidence="2">
    <location>
        <begin position="152"/>
        <end position="172"/>
    </location>
</feature>
<evidence type="ECO:0000313" key="3">
    <source>
        <dbReference type="EMBL" id="KZO93905.1"/>
    </source>
</evidence>
<feature type="transmembrane region" description="Helical" evidence="2">
    <location>
        <begin position="247"/>
        <end position="268"/>
    </location>
</feature>
<sequence length="506" mass="55686">MDNYTNSTTNTTLSSDPYLAYLPSLARTLPVQSVMLGSMLTLFFTLFVHLLLTSPYHRPLSKLNWSLQVSAVVAAMLSIAARIGLVLQKSLSSGSEWPYMLDYVEVDLPASTWEVSESAAWYMLEAIVVGLVHITNIQFLSLLFPSTVEVRMICGMLVPLAVLASGVNFASLSSDQGTIDLGDAIGNVCNSTLMLLFAAALAIWGWLNRRRAWRTDGGTAAFGAGAISLAILGAGIGFALIKIDNVQWLTCLGWAVTLWQSFLSWWWWVGSGMGIGEVEELLRTQYPGFQVSVSGTDLGRSSSTRGLRPRQKGLTFLRNRLRRRDTTKDSDAEEEGASASAPAELSDPRTEAPEHVRPHAPQFLNLPILSFLLPLYHRLRTAHLRARVVQFEQSGFLGIHAGWFGFGSRKSRARGAESFASEGTGPGIEGDGRETALEMADLSHAEREEEYGEGGETTATELGGQSAMSVTPEEERRRRRERRERAGGEGGERRPGKWRRHDRTTY</sequence>
<keyword evidence="2" id="KW-0812">Transmembrane</keyword>
<keyword evidence="4" id="KW-1185">Reference proteome</keyword>
<evidence type="ECO:0000256" key="1">
    <source>
        <dbReference type="SAM" id="MobiDB-lite"/>
    </source>
</evidence>
<accession>A0A167JU69</accession>
<name>A0A167JU69_CALVF</name>
<dbReference type="EMBL" id="KV417298">
    <property type="protein sequence ID" value="KZO93905.1"/>
    <property type="molecule type" value="Genomic_DNA"/>
</dbReference>
<protein>
    <submittedName>
        <fullName evidence="3">Uncharacterized protein</fullName>
    </submittedName>
</protein>
<feature type="transmembrane region" description="Helical" evidence="2">
    <location>
        <begin position="65"/>
        <end position="87"/>
    </location>
</feature>
<feature type="compositionally biased region" description="Basic and acidic residues" evidence="1">
    <location>
        <begin position="483"/>
        <end position="495"/>
    </location>
</feature>
<dbReference type="STRING" id="1330018.A0A167JU69"/>
<organism evidence="3 4">
    <name type="scientific">Calocera viscosa (strain TUFC12733)</name>
    <dbReference type="NCBI Taxonomy" id="1330018"/>
    <lineage>
        <taxon>Eukaryota</taxon>
        <taxon>Fungi</taxon>
        <taxon>Dikarya</taxon>
        <taxon>Basidiomycota</taxon>
        <taxon>Agaricomycotina</taxon>
        <taxon>Dacrymycetes</taxon>
        <taxon>Dacrymycetales</taxon>
        <taxon>Dacrymycetaceae</taxon>
        <taxon>Calocera</taxon>
    </lineage>
</organism>
<feature type="transmembrane region" description="Helical" evidence="2">
    <location>
        <begin position="184"/>
        <end position="207"/>
    </location>
</feature>
<reference evidence="3 4" key="1">
    <citation type="journal article" date="2016" name="Mol. Biol. Evol.">
        <title>Comparative Genomics of Early-Diverging Mushroom-Forming Fungi Provides Insights into the Origins of Lignocellulose Decay Capabilities.</title>
        <authorList>
            <person name="Nagy L.G."/>
            <person name="Riley R."/>
            <person name="Tritt A."/>
            <person name="Adam C."/>
            <person name="Daum C."/>
            <person name="Floudas D."/>
            <person name="Sun H."/>
            <person name="Yadav J.S."/>
            <person name="Pangilinan J."/>
            <person name="Larsson K.H."/>
            <person name="Matsuura K."/>
            <person name="Barry K."/>
            <person name="Labutti K."/>
            <person name="Kuo R."/>
            <person name="Ohm R.A."/>
            <person name="Bhattacharya S.S."/>
            <person name="Shirouzu T."/>
            <person name="Yoshinaga Y."/>
            <person name="Martin F.M."/>
            <person name="Grigoriev I.V."/>
            <person name="Hibbett D.S."/>
        </authorList>
    </citation>
    <scope>NUCLEOTIDE SEQUENCE [LARGE SCALE GENOMIC DNA]</scope>
    <source>
        <strain evidence="3 4">TUFC12733</strain>
    </source>
</reference>
<feature type="compositionally biased region" description="Basic and acidic residues" evidence="1">
    <location>
        <begin position="346"/>
        <end position="356"/>
    </location>
</feature>